<keyword evidence="2" id="KW-0812">Transmembrane</keyword>
<name>B4DBC2_9BACT</name>
<keyword evidence="2" id="KW-1133">Transmembrane helix</keyword>
<comment type="caution">
    <text evidence="3">The sequence shown here is derived from an EMBL/GenBank/DDBJ whole genome shotgun (WGS) entry which is preliminary data.</text>
</comment>
<evidence type="ECO:0000256" key="1">
    <source>
        <dbReference type="SAM" id="MobiDB-lite"/>
    </source>
</evidence>
<sequence>MPQARFLIVTRQLFFEILIVLVVLGMFYWFIGRQVFDRAWAEIAFRQHYGADWKQHYVEEMHVTVEENHKKLLVGGGGMVAAGVLSYLIYRQLVPKQPTRRRRRRHSHRHASSEQADDRAE</sequence>
<evidence type="ECO:0000256" key="2">
    <source>
        <dbReference type="SAM" id="Phobius"/>
    </source>
</evidence>
<feature type="transmembrane region" description="Helical" evidence="2">
    <location>
        <begin position="72"/>
        <end position="94"/>
    </location>
</feature>
<feature type="compositionally biased region" description="Basic residues" evidence="1">
    <location>
        <begin position="98"/>
        <end position="110"/>
    </location>
</feature>
<protein>
    <submittedName>
        <fullName evidence="3">Uncharacterized protein</fullName>
    </submittedName>
</protein>
<evidence type="ECO:0000313" key="4">
    <source>
        <dbReference type="Proteomes" id="UP000005824"/>
    </source>
</evidence>
<reference evidence="3 4" key="1">
    <citation type="journal article" date="2011" name="J. Bacteriol.">
        <title>Genome sequence of Chthoniobacter flavus Ellin428, an aerobic heterotrophic soil bacterium.</title>
        <authorList>
            <person name="Kant R."/>
            <person name="van Passel M.W."/>
            <person name="Palva A."/>
            <person name="Lucas S."/>
            <person name="Lapidus A."/>
            <person name="Glavina Del Rio T."/>
            <person name="Dalin E."/>
            <person name="Tice H."/>
            <person name="Bruce D."/>
            <person name="Goodwin L."/>
            <person name="Pitluck S."/>
            <person name="Larimer F.W."/>
            <person name="Land M.L."/>
            <person name="Hauser L."/>
            <person name="Sangwan P."/>
            <person name="de Vos W.M."/>
            <person name="Janssen P.H."/>
            <person name="Smidt H."/>
        </authorList>
    </citation>
    <scope>NUCLEOTIDE SEQUENCE [LARGE SCALE GENOMIC DNA]</scope>
    <source>
        <strain evidence="3 4">Ellin428</strain>
    </source>
</reference>
<dbReference type="InParanoid" id="B4DBC2"/>
<keyword evidence="4" id="KW-1185">Reference proteome</keyword>
<dbReference type="AlphaFoldDB" id="B4DBC2"/>
<proteinExistence type="predicted"/>
<organism evidence="3 4">
    <name type="scientific">Chthoniobacter flavus Ellin428</name>
    <dbReference type="NCBI Taxonomy" id="497964"/>
    <lineage>
        <taxon>Bacteria</taxon>
        <taxon>Pseudomonadati</taxon>
        <taxon>Verrucomicrobiota</taxon>
        <taxon>Spartobacteria</taxon>
        <taxon>Chthoniobacterales</taxon>
        <taxon>Chthoniobacteraceae</taxon>
        <taxon>Chthoniobacter</taxon>
    </lineage>
</organism>
<gene>
    <name evidence="3" type="ORF">CfE428DRAFT_6213</name>
</gene>
<evidence type="ECO:0000313" key="3">
    <source>
        <dbReference type="EMBL" id="EDY16212.1"/>
    </source>
</evidence>
<feature type="region of interest" description="Disordered" evidence="1">
    <location>
        <begin position="96"/>
        <end position="121"/>
    </location>
</feature>
<accession>B4DBC2</accession>
<dbReference type="EMBL" id="ABVL01000037">
    <property type="protein sequence ID" value="EDY16212.1"/>
    <property type="molecule type" value="Genomic_DNA"/>
</dbReference>
<feature type="transmembrane region" description="Helical" evidence="2">
    <location>
        <begin position="12"/>
        <end position="31"/>
    </location>
</feature>
<dbReference type="Proteomes" id="UP000005824">
    <property type="component" value="Unassembled WGS sequence"/>
</dbReference>
<keyword evidence="2" id="KW-0472">Membrane</keyword>
<dbReference type="RefSeq" id="WP_006983531.1">
    <property type="nucleotide sequence ID" value="NZ_ABVL01000037.1"/>
</dbReference>